<evidence type="ECO:0000256" key="8">
    <source>
        <dbReference type="SAM" id="Phobius"/>
    </source>
</evidence>
<dbReference type="SUPFAM" id="SSF81296">
    <property type="entry name" value="E set domains"/>
    <property type="match status" value="1"/>
</dbReference>
<feature type="active site" description="Charge relay system" evidence="5">
    <location>
        <position position="396"/>
    </location>
</feature>
<dbReference type="PROSITE" id="PS51892">
    <property type="entry name" value="SUBTILASE"/>
    <property type="match status" value="1"/>
</dbReference>
<feature type="domain" description="IPT/TIG" evidence="10">
    <location>
        <begin position="742"/>
        <end position="808"/>
    </location>
</feature>
<feature type="region of interest" description="Disordered" evidence="7">
    <location>
        <begin position="574"/>
        <end position="753"/>
    </location>
</feature>
<dbReference type="STRING" id="504800.SAMN04488085_10733"/>
<dbReference type="InterPro" id="IPR036852">
    <property type="entry name" value="Peptidase_S8/S53_dom_sf"/>
</dbReference>
<dbReference type="Gene3D" id="2.60.40.10">
    <property type="entry name" value="Immunoglobulins"/>
    <property type="match status" value="1"/>
</dbReference>
<dbReference type="Gene3D" id="3.40.50.200">
    <property type="entry name" value="Peptidase S8/S53 domain"/>
    <property type="match status" value="1"/>
</dbReference>
<feature type="transmembrane region" description="Helical" evidence="8">
    <location>
        <begin position="23"/>
        <end position="45"/>
    </location>
</feature>
<feature type="region of interest" description="Disordered" evidence="7">
    <location>
        <begin position="824"/>
        <end position="870"/>
    </location>
</feature>
<dbReference type="InterPro" id="IPR015500">
    <property type="entry name" value="Peptidase_S8_subtilisin-rel"/>
</dbReference>
<dbReference type="EMBL" id="FOSW01000007">
    <property type="protein sequence ID" value="SFL14224.1"/>
    <property type="molecule type" value="Genomic_DNA"/>
</dbReference>
<name>A0A1I4F8J6_9ACTN</name>
<dbReference type="InterPro" id="IPR014756">
    <property type="entry name" value="Ig_E-set"/>
</dbReference>
<dbReference type="Pfam" id="PF01833">
    <property type="entry name" value="TIG"/>
    <property type="match status" value="1"/>
</dbReference>
<dbReference type="InterPro" id="IPR013783">
    <property type="entry name" value="Ig-like_fold"/>
</dbReference>
<dbReference type="InterPro" id="IPR023828">
    <property type="entry name" value="Peptidase_S8_Ser-AS"/>
</dbReference>
<dbReference type="PROSITE" id="PS00136">
    <property type="entry name" value="SUBTILASE_ASP"/>
    <property type="match status" value="1"/>
</dbReference>
<keyword evidence="8" id="KW-0812">Transmembrane</keyword>
<feature type="compositionally biased region" description="Polar residues" evidence="7">
    <location>
        <begin position="739"/>
        <end position="753"/>
    </location>
</feature>
<dbReference type="SUPFAM" id="SSF52743">
    <property type="entry name" value="Subtilisin-like"/>
    <property type="match status" value="1"/>
</dbReference>
<dbReference type="InterPro" id="IPR002909">
    <property type="entry name" value="IPT_dom"/>
</dbReference>
<dbReference type="CDD" id="cd00102">
    <property type="entry name" value="IPT"/>
    <property type="match status" value="1"/>
</dbReference>
<dbReference type="Proteomes" id="UP000199152">
    <property type="component" value="Unassembled WGS sequence"/>
</dbReference>
<dbReference type="PANTHER" id="PTHR43806">
    <property type="entry name" value="PEPTIDASE S8"/>
    <property type="match status" value="1"/>
</dbReference>
<dbReference type="Pfam" id="PF00082">
    <property type="entry name" value="Peptidase_S8"/>
    <property type="match status" value="1"/>
</dbReference>
<dbReference type="PANTHER" id="PTHR43806:SF11">
    <property type="entry name" value="CEREVISIN-RELATED"/>
    <property type="match status" value="1"/>
</dbReference>
<evidence type="ECO:0000313" key="12">
    <source>
        <dbReference type="Proteomes" id="UP000199152"/>
    </source>
</evidence>
<dbReference type="PRINTS" id="PR00723">
    <property type="entry name" value="SUBTILISIN"/>
</dbReference>
<evidence type="ECO:0000256" key="6">
    <source>
        <dbReference type="RuleBase" id="RU003355"/>
    </source>
</evidence>
<feature type="active site" description="Charge relay system" evidence="5">
    <location>
        <position position="182"/>
    </location>
</feature>
<keyword evidence="12" id="KW-1185">Reference proteome</keyword>
<evidence type="ECO:0000256" key="2">
    <source>
        <dbReference type="ARBA" id="ARBA00022670"/>
    </source>
</evidence>
<evidence type="ECO:0000256" key="3">
    <source>
        <dbReference type="ARBA" id="ARBA00022801"/>
    </source>
</evidence>
<feature type="compositionally biased region" description="Low complexity" evidence="7">
    <location>
        <begin position="829"/>
        <end position="838"/>
    </location>
</feature>
<feature type="compositionally biased region" description="Polar residues" evidence="7">
    <location>
        <begin position="612"/>
        <end position="628"/>
    </location>
</feature>
<keyword evidence="2 5" id="KW-0645">Protease</keyword>
<dbReference type="InterPro" id="IPR023827">
    <property type="entry name" value="Peptidase_S8_Asp-AS"/>
</dbReference>
<dbReference type="InParanoid" id="A0A1I4F8J6"/>
<dbReference type="RefSeq" id="WP_091324905.1">
    <property type="nucleotide sequence ID" value="NZ_FOSW01000007.1"/>
</dbReference>
<dbReference type="GO" id="GO:0005975">
    <property type="term" value="P:carbohydrate metabolic process"/>
    <property type="evidence" value="ECO:0007669"/>
    <property type="project" value="UniProtKB-ARBA"/>
</dbReference>
<feature type="domain" description="Peptidase S8/S53" evidence="9">
    <location>
        <begin position="173"/>
        <end position="429"/>
    </location>
</feature>
<dbReference type="InterPro" id="IPR000209">
    <property type="entry name" value="Peptidase_S8/S53_dom"/>
</dbReference>
<dbReference type="GO" id="GO:0006508">
    <property type="term" value="P:proteolysis"/>
    <property type="evidence" value="ECO:0007669"/>
    <property type="project" value="UniProtKB-KW"/>
</dbReference>
<feature type="active site" description="Charge relay system" evidence="5">
    <location>
        <position position="238"/>
    </location>
</feature>
<gene>
    <name evidence="11" type="ORF">SAMN04488085_10733</name>
</gene>
<feature type="compositionally biased region" description="Low complexity" evidence="7">
    <location>
        <begin position="694"/>
        <end position="717"/>
    </location>
</feature>
<evidence type="ECO:0000259" key="10">
    <source>
        <dbReference type="Pfam" id="PF01833"/>
    </source>
</evidence>
<accession>A0A1I4F8J6</accession>
<reference evidence="11 12" key="1">
    <citation type="submission" date="2016-10" db="EMBL/GenBank/DDBJ databases">
        <authorList>
            <person name="de Groot N.N."/>
        </authorList>
    </citation>
    <scope>NUCLEOTIDE SEQUENCE [LARGE SCALE GENOMIC DNA]</scope>
    <source>
        <strain evidence="11 12">DSM 45317</strain>
    </source>
</reference>
<evidence type="ECO:0000256" key="1">
    <source>
        <dbReference type="ARBA" id="ARBA00011073"/>
    </source>
</evidence>
<dbReference type="OrthoDB" id="9798386at2"/>
<evidence type="ECO:0000256" key="7">
    <source>
        <dbReference type="SAM" id="MobiDB-lite"/>
    </source>
</evidence>
<evidence type="ECO:0000259" key="9">
    <source>
        <dbReference type="Pfam" id="PF00082"/>
    </source>
</evidence>
<keyword evidence="4 5" id="KW-0720">Serine protease</keyword>
<keyword evidence="8" id="KW-0472">Membrane</keyword>
<keyword evidence="3 5" id="KW-0378">Hydrolase</keyword>
<protein>
    <submittedName>
        <fullName evidence="11">IPT/TIG domain-containing protein</fullName>
    </submittedName>
</protein>
<keyword evidence="8" id="KW-1133">Transmembrane helix</keyword>
<organism evidence="11 12">
    <name type="scientific">Geodermatophilus ruber</name>
    <dbReference type="NCBI Taxonomy" id="504800"/>
    <lineage>
        <taxon>Bacteria</taxon>
        <taxon>Bacillati</taxon>
        <taxon>Actinomycetota</taxon>
        <taxon>Actinomycetes</taxon>
        <taxon>Geodermatophilales</taxon>
        <taxon>Geodermatophilaceae</taxon>
        <taxon>Geodermatophilus</taxon>
    </lineage>
</organism>
<evidence type="ECO:0000256" key="5">
    <source>
        <dbReference type="PROSITE-ProRule" id="PRU01240"/>
    </source>
</evidence>
<dbReference type="InterPro" id="IPR050131">
    <property type="entry name" value="Peptidase_S8_subtilisin-like"/>
</dbReference>
<evidence type="ECO:0000313" key="11">
    <source>
        <dbReference type="EMBL" id="SFL14224.1"/>
    </source>
</evidence>
<dbReference type="AlphaFoldDB" id="A0A1I4F8J6"/>
<dbReference type="PROSITE" id="PS00138">
    <property type="entry name" value="SUBTILASE_SER"/>
    <property type="match status" value="1"/>
</dbReference>
<proteinExistence type="inferred from homology"/>
<dbReference type="GO" id="GO:0004252">
    <property type="term" value="F:serine-type endopeptidase activity"/>
    <property type="evidence" value="ECO:0007669"/>
    <property type="project" value="UniProtKB-UniRule"/>
</dbReference>
<evidence type="ECO:0000256" key="4">
    <source>
        <dbReference type="ARBA" id="ARBA00022825"/>
    </source>
</evidence>
<sequence length="903" mass="89354">MGAAAGTGTGGKATRGVPRRTRAVAAVAAIAVGFGGAAVIDTLLLPAPAIAEAGDYGPGDGLTRLVVSVPGGADDTAVVTLSALPGVESAQRLHDGSALVAGDGITPAAVTAALPTATVTPAVPGEVTAETVTDPGWAAYGWNLRNTGSNSYSQTGVAGADVDAPSGWGASTGRGLVVAIVDSGFDMHPDMAGALWTNPDEPCGSTDVDGNGKAGDCHGWNFYKNTADVTNAGLDNSHGTSVSYVAAARRNDLGSAGVAPDVTIMPLVIGAGREVWLNLGAEAIRYAADHGADVINASWGGLGGETMLREAIQYAVSKGAVVVAAAGNDGRDRDAEKFYPASINVPGMLTVGNTTAADRPSSSSAWGANTVDLYAPGTLVYTGVPGGAYTLVSGTSIAAPQVAAAAALYRDVYPDATAAELAARLVGDAEVLPSLAGKANSSARLSMTALGDTVVGVRYAFTGMSAEPGSVTAQIVASGSAAAGEYAVTFALGMEHDGQVYALTEVPVTLDGGTGTTGDDGSVTFDLGHRDALGSLPLSPSVPLETGRYVLTAQLFLDGEPLGREYAAPLLVGVEGADPTGPDGGSQPSNPTRPGGDSQPGRTPAPGEQRPGNPTQPGGDSQPGNPTQPGGGSQPGRTPAPGEQQPGTQPGAIPAPGEQRPGNPTQPGGGSQPGRTPAPGEQQPGTQPGAIPAPGEQQPGTTPTPGEQQPGDTTPIPGQQPPPTQQPGGEKTYPGTGTFGLTSIDPTRVTTSGGTEVTITGTAIPAGARVRVGDAARAAVTSVSATQLTFTTPARVAGVYDVHVFAPDGTEAVLAAGLTYVEVDSGTTPMPGDQQPGSDPGGQRPGTTPAPGNQPGGGSNPATPRSGVIGPNGERLLYSARFASLGSAIWSVNCSSTCSGLAV</sequence>
<comment type="similarity">
    <text evidence="1 5 6">Belongs to the peptidase S8 family.</text>
</comment>